<dbReference type="Proteomes" id="UP000318571">
    <property type="component" value="Chromosome 3"/>
</dbReference>
<evidence type="ECO:0000256" key="12">
    <source>
        <dbReference type="SAM" id="MobiDB-lite"/>
    </source>
</evidence>
<dbReference type="GO" id="GO:0032021">
    <property type="term" value="C:NELF complex"/>
    <property type="evidence" value="ECO:0007669"/>
    <property type="project" value="InterPro"/>
</dbReference>
<evidence type="ECO:0000256" key="6">
    <source>
        <dbReference type="ARBA" id="ARBA00022491"/>
    </source>
</evidence>
<feature type="domain" description="RRM" evidence="13">
    <location>
        <begin position="221"/>
        <end position="291"/>
    </location>
</feature>
<accession>A0A553P8H8</accession>
<evidence type="ECO:0000256" key="9">
    <source>
        <dbReference type="ARBA" id="ARBA00023163"/>
    </source>
</evidence>
<keyword evidence="9" id="KW-0804">Transcription</keyword>
<feature type="compositionally biased region" description="Basic and acidic residues" evidence="12">
    <location>
        <begin position="198"/>
        <end position="218"/>
    </location>
</feature>
<dbReference type="GO" id="GO:0005694">
    <property type="term" value="C:chromosome"/>
    <property type="evidence" value="ECO:0007669"/>
    <property type="project" value="UniProtKB-SubCell"/>
</dbReference>
<evidence type="ECO:0000256" key="1">
    <source>
        <dbReference type="ARBA" id="ARBA00004123"/>
    </source>
</evidence>
<dbReference type="PROSITE" id="PS50102">
    <property type="entry name" value="RRM"/>
    <property type="match status" value="1"/>
</dbReference>
<feature type="region of interest" description="Disordered" evidence="12">
    <location>
        <begin position="296"/>
        <end position="323"/>
    </location>
</feature>
<comment type="similarity">
    <text evidence="3">Belongs to the RRM NELF-E family.</text>
</comment>
<dbReference type="PANTHER" id="PTHR17250:SF0">
    <property type="entry name" value="NEGATIVE ELONGATION FACTOR E"/>
    <property type="match status" value="1"/>
</dbReference>
<feature type="region of interest" description="Disordered" evidence="12">
    <location>
        <begin position="125"/>
        <end position="218"/>
    </location>
</feature>
<sequence length="334" mass="35971">MVVALSFPAKLTDEELMLKAKYEKLRRIKKKVALSKLPHHHHDDKLKGGHDHKPALLLSGAGSTAALAGSGGTSSGPGLGVSGASLGGAGAGLGGSHHRIPEAKDAKEVAKKLIRTGALQTIQKTIEKDKQEKSRGFKRSQGLERKLTGLDARAGYQPFSATHGPSGGFDTGGEDMNPEPVEPPPKKVKNLYDTFVTARDREERGLPDREGNQSEKPRQGHTVYVFGYNISEDFLKTVFASNGKIVNVSLEVEKNCGFVTFEKPESAEAAISEHNDTLAQGIQLKVSMARRQPQIDPINDASSSSTWSTIAASHSQKGSHKDKRDLVTYDDGIF</sequence>
<keyword evidence="6" id="KW-0678">Repressor</keyword>
<organism evidence="14 15">
    <name type="scientific">Tigriopus californicus</name>
    <name type="common">Marine copepod</name>
    <dbReference type="NCBI Taxonomy" id="6832"/>
    <lineage>
        <taxon>Eukaryota</taxon>
        <taxon>Metazoa</taxon>
        <taxon>Ecdysozoa</taxon>
        <taxon>Arthropoda</taxon>
        <taxon>Crustacea</taxon>
        <taxon>Multicrustacea</taxon>
        <taxon>Hexanauplia</taxon>
        <taxon>Copepoda</taxon>
        <taxon>Harpacticoida</taxon>
        <taxon>Harpacticidae</taxon>
        <taxon>Tigriopus</taxon>
    </lineage>
</organism>
<dbReference type="SMART" id="SM00360">
    <property type="entry name" value="RRM"/>
    <property type="match status" value="1"/>
</dbReference>
<keyword evidence="10" id="KW-0539">Nucleus</keyword>
<evidence type="ECO:0000256" key="2">
    <source>
        <dbReference type="ARBA" id="ARBA00004286"/>
    </source>
</evidence>
<comment type="subcellular location">
    <subcellularLocation>
        <location evidence="2">Chromosome</location>
    </subcellularLocation>
    <subcellularLocation>
        <location evidence="1">Nucleus</location>
    </subcellularLocation>
</comment>
<dbReference type="InterPro" id="IPR012677">
    <property type="entry name" value="Nucleotide-bd_a/b_plait_sf"/>
</dbReference>
<feature type="compositionally biased region" description="Basic and acidic residues" evidence="12">
    <location>
        <begin position="41"/>
        <end position="54"/>
    </location>
</feature>
<feature type="compositionally biased region" description="Low complexity" evidence="12">
    <location>
        <begin position="301"/>
        <end position="315"/>
    </location>
</feature>
<evidence type="ECO:0000256" key="3">
    <source>
        <dbReference type="ARBA" id="ARBA00006120"/>
    </source>
</evidence>
<dbReference type="InterPro" id="IPR000504">
    <property type="entry name" value="RRM_dom"/>
</dbReference>
<keyword evidence="7 11" id="KW-0694">RNA-binding</keyword>
<reference evidence="14 15" key="1">
    <citation type="journal article" date="2018" name="Nat. Ecol. Evol.">
        <title>Genomic signatures of mitonuclear coevolution across populations of Tigriopus californicus.</title>
        <authorList>
            <person name="Barreto F.S."/>
            <person name="Watson E.T."/>
            <person name="Lima T.G."/>
            <person name="Willett C.S."/>
            <person name="Edmands S."/>
            <person name="Li W."/>
            <person name="Burton R.S."/>
        </authorList>
    </citation>
    <scope>NUCLEOTIDE SEQUENCE [LARGE SCALE GENOMIC DNA]</scope>
    <source>
        <strain evidence="14 15">San Diego</strain>
    </source>
</reference>
<protein>
    <recommendedName>
        <fullName evidence="4">Negative elongation factor E</fullName>
    </recommendedName>
</protein>
<dbReference type="EMBL" id="VCGU01000007">
    <property type="protein sequence ID" value="TRY73978.1"/>
    <property type="molecule type" value="Genomic_DNA"/>
</dbReference>
<keyword evidence="15" id="KW-1185">Reference proteome</keyword>
<gene>
    <name evidence="14" type="ORF">TCAL_13259</name>
</gene>
<dbReference type="Gene3D" id="3.30.70.330">
    <property type="match status" value="1"/>
</dbReference>
<keyword evidence="5" id="KW-0158">Chromosome</keyword>
<dbReference type="InterPro" id="IPR033102">
    <property type="entry name" value="NELFE"/>
</dbReference>
<evidence type="ECO:0000256" key="8">
    <source>
        <dbReference type="ARBA" id="ARBA00023015"/>
    </source>
</evidence>
<keyword evidence="8" id="KW-0805">Transcription regulation</keyword>
<dbReference type="OrthoDB" id="378874at2759"/>
<evidence type="ECO:0000256" key="10">
    <source>
        <dbReference type="ARBA" id="ARBA00023242"/>
    </source>
</evidence>
<dbReference type="GO" id="GO:0034244">
    <property type="term" value="P:negative regulation of transcription elongation by RNA polymerase II"/>
    <property type="evidence" value="ECO:0007669"/>
    <property type="project" value="TreeGrafter"/>
</dbReference>
<evidence type="ECO:0000256" key="11">
    <source>
        <dbReference type="PROSITE-ProRule" id="PRU00176"/>
    </source>
</evidence>
<evidence type="ECO:0000256" key="5">
    <source>
        <dbReference type="ARBA" id="ARBA00022454"/>
    </source>
</evidence>
<dbReference type="GO" id="GO:0003723">
    <property type="term" value="F:RNA binding"/>
    <property type="evidence" value="ECO:0007669"/>
    <property type="project" value="UniProtKB-UniRule"/>
</dbReference>
<evidence type="ECO:0000313" key="14">
    <source>
        <dbReference type="EMBL" id="TRY73978.1"/>
    </source>
</evidence>
<dbReference type="AlphaFoldDB" id="A0A553P8H8"/>
<name>A0A553P8H8_TIGCA</name>
<dbReference type="SUPFAM" id="SSF54928">
    <property type="entry name" value="RNA-binding domain, RBD"/>
    <property type="match status" value="1"/>
</dbReference>
<dbReference type="STRING" id="6832.A0A553P8H8"/>
<comment type="caution">
    <text evidence="14">The sequence shown here is derived from an EMBL/GenBank/DDBJ whole genome shotgun (WGS) entry which is preliminary data.</text>
</comment>
<feature type="compositionally biased region" description="Basic and acidic residues" evidence="12">
    <location>
        <begin position="125"/>
        <end position="148"/>
    </location>
</feature>
<dbReference type="InterPro" id="IPR035979">
    <property type="entry name" value="RBD_domain_sf"/>
</dbReference>
<dbReference type="OMA" id="YHESFIP"/>
<proteinExistence type="inferred from homology"/>
<dbReference type="PANTHER" id="PTHR17250">
    <property type="entry name" value="NEGATIVE ELONGATION FACTOR E"/>
    <property type="match status" value="1"/>
</dbReference>
<evidence type="ECO:0000256" key="4">
    <source>
        <dbReference type="ARBA" id="ARBA00014464"/>
    </source>
</evidence>
<evidence type="ECO:0000313" key="15">
    <source>
        <dbReference type="Proteomes" id="UP000318571"/>
    </source>
</evidence>
<evidence type="ECO:0000259" key="13">
    <source>
        <dbReference type="PROSITE" id="PS50102"/>
    </source>
</evidence>
<feature type="region of interest" description="Disordered" evidence="12">
    <location>
        <begin position="36"/>
        <end position="57"/>
    </location>
</feature>
<evidence type="ECO:0000256" key="7">
    <source>
        <dbReference type="ARBA" id="ARBA00022884"/>
    </source>
</evidence>
<dbReference type="Pfam" id="PF00076">
    <property type="entry name" value="RRM_1"/>
    <property type="match status" value="1"/>
</dbReference>